<gene>
    <name evidence="2" type="ORF">SAMN04489720_2270</name>
</gene>
<evidence type="ECO:0000313" key="3">
    <source>
        <dbReference type="Proteomes" id="UP000198822"/>
    </source>
</evidence>
<proteinExistence type="predicted"/>
<name>A0A1G8F0E2_9MICO</name>
<evidence type="ECO:0000256" key="1">
    <source>
        <dbReference type="SAM" id="MobiDB-lite"/>
    </source>
</evidence>
<feature type="region of interest" description="Disordered" evidence="1">
    <location>
        <begin position="34"/>
        <end position="55"/>
    </location>
</feature>
<dbReference type="EMBL" id="LT629695">
    <property type="protein sequence ID" value="SDH75603.1"/>
    <property type="molecule type" value="Genomic_DNA"/>
</dbReference>
<sequence>MSAMTKTCEPHDLPMQLRKPDRLGVGLRWMCASGCQEKPEPGDLPDAPDPRLSLR</sequence>
<protein>
    <submittedName>
        <fullName evidence="2">Uncharacterized protein</fullName>
    </submittedName>
</protein>
<keyword evidence="3" id="KW-1185">Reference proteome</keyword>
<accession>A0A1G8F0E2</accession>
<dbReference type="Proteomes" id="UP000198822">
    <property type="component" value="Chromosome I"/>
</dbReference>
<dbReference type="AlphaFoldDB" id="A0A1G8F0E2"/>
<evidence type="ECO:0000313" key="2">
    <source>
        <dbReference type="EMBL" id="SDH75603.1"/>
    </source>
</evidence>
<reference evidence="3" key="1">
    <citation type="submission" date="2016-10" db="EMBL/GenBank/DDBJ databases">
        <authorList>
            <person name="Varghese N."/>
            <person name="Submissions S."/>
        </authorList>
    </citation>
    <scope>NUCLEOTIDE SEQUENCE [LARGE SCALE GENOMIC DNA]</scope>
    <source>
        <strain evidence="3">DSM 22002</strain>
    </source>
</reference>
<organism evidence="2 3">
    <name type="scientific">Agrococcus jejuensis</name>
    <dbReference type="NCBI Taxonomy" id="399736"/>
    <lineage>
        <taxon>Bacteria</taxon>
        <taxon>Bacillati</taxon>
        <taxon>Actinomycetota</taxon>
        <taxon>Actinomycetes</taxon>
        <taxon>Micrococcales</taxon>
        <taxon>Microbacteriaceae</taxon>
        <taxon>Agrococcus</taxon>
    </lineage>
</organism>